<dbReference type="eggNOG" id="COG5650">
    <property type="taxonomic scope" value="Bacteria"/>
</dbReference>
<evidence type="ECO:0000313" key="10">
    <source>
        <dbReference type="Proteomes" id="UP000004816"/>
    </source>
</evidence>
<comment type="similarity">
    <text evidence="7">Belongs to the glycosyltransferase 87 family.</text>
</comment>
<organism evidence="9 10">
    <name type="scientific">Segniliparus rugosus (strain ATCC BAA-974 / DSM 45345 / CCUG 50838 / CIP 108380 / JCM 13579 / CDC 945)</name>
    <dbReference type="NCBI Taxonomy" id="679197"/>
    <lineage>
        <taxon>Bacteria</taxon>
        <taxon>Bacillati</taxon>
        <taxon>Actinomycetota</taxon>
        <taxon>Actinomycetes</taxon>
        <taxon>Mycobacteriales</taxon>
        <taxon>Segniliparaceae</taxon>
        <taxon>Segniliparus</taxon>
    </lineage>
</organism>
<keyword evidence="2" id="KW-1003">Cell membrane</keyword>
<feature type="transmembrane region" description="Helical" evidence="8">
    <location>
        <begin position="53"/>
        <end position="72"/>
    </location>
</feature>
<dbReference type="InterPro" id="IPR018584">
    <property type="entry name" value="GT87"/>
</dbReference>
<keyword evidence="6 8" id="KW-0472">Membrane</keyword>
<dbReference type="Pfam" id="PF09594">
    <property type="entry name" value="GT87"/>
    <property type="match status" value="1"/>
</dbReference>
<feature type="transmembrane region" description="Helical" evidence="8">
    <location>
        <begin position="445"/>
        <end position="465"/>
    </location>
</feature>
<keyword evidence="3" id="KW-0808">Transferase</keyword>
<evidence type="ECO:0000256" key="4">
    <source>
        <dbReference type="ARBA" id="ARBA00022692"/>
    </source>
</evidence>
<evidence type="ECO:0000313" key="9">
    <source>
        <dbReference type="EMBL" id="EFV13474.1"/>
    </source>
</evidence>
<dbReference type="HOGENOM" id="CLU_028876_1_0_11"/>
<feature type="transmembrane region" description="Helical" evidence="8">
    <location>
        <begin position="345"/>
        <end position="362"/>
    </location>
</feature>
<evidence type="ECO:0000256" key="1">
    <source>
        <dbReference type="ARBA" id="ARBA00004651"/>
    </source>
</evidence>
<evidence type="ECO:0000256" key="7">
    <source>
        <dbReference type="ARBA" id="ARBA00024033"/>
    </source>
</evidence>
<comment type="subcellular location">
    <subcellularLocation>
        <location evidence="1">Cell membrane</location>
        <topology evidence="1">Multi-pass membrane protein</topology>
    </subcellularLocation>
</comment>
<dbReference type="GO" id="GO:0005886">
    <property type="term" value="C:plasma membrane"/>
    <property type="evidence" value="ECO:0007669"/>
    <property type="project" value="UniProtKB-SubCell"/>
</dbReference>
<dbReference type="RefSeq" id="WP_007469371.1">
    <property type="nucleotide sequence ID" value="NZ_KI391953.1"/>
</dbReference>
<evidence type="ECO:0000256" key="8">
    <source>
        <dbReference type="SAM" id="Phobius"/>
    </source>
</evidence>
<accession>E5XQB2</accession>
<keyword evidence="5 8" id="KW-1133">Transmembrane helix</keyword>
<keyword evidence="10" id="KW-1185">Reference proteome</keyword>
<evidence type="ECO:0000256" key="5">
    <source>
        <dbReference type="ARBA" id="ARBA00022989"/>
    </source>
</evidence>
<reference evidence="9 10" key="1">
    <citation type="journal article" date="2011" name="Stand. Genomic Sci.">
        <title>High quality draft genome sequence of Segniliparus rugosus CDC 945(T)= (ATCC BAA-974(T)).</title>
        <authorList>
            <person name="Earl A.M."/>
            <person name="Desjardins C.A."/>
            <person name="Fitzgerald M.G."/>
            <person name="Arachchi H.M."/>
            <person name="Zeng Q."/>
            <person name="Mehta T."/>
            <person name="Griggs A."/>
            <person name="Birren B.W."/>
            <person name="Toney N.C."/>
            <person name="Carr J."/>
            <person name="Posey J."/>
            <person name="Butler W.R."/>
        </authorList>
    </citation>
    <scope>NUCLEOTIDE SEQUENCE [LARGE SCALE GENOMIC DNA]</scope>
    <source>
        <strain evidence="10">ATCC BAA-974 / DSM 45345 / CCUG 50838 / CIP 108380 / JCM 13579 / CDC 945</strain>
    </source>
</reference>
<evidence type="ECO:0000256" key="6">
    <source>
        <dbReference type="ARBA" id="ARBA00023136"/>
    </source>
</evidence>
<dbReference type="STRING" id="679197.HMPREF9336_01684"/>
<dbReference type="AlphaFoldDB" id="E5XQB2"/>
<feature type="transmembrane region" description="Helical" evidence="8">
    <location>
        <begin position="278"/>
        <end position="297"/>
    </location>
</feature>
<dbReference type="GO" id="GO:0016758">
    <property type="term" value="F:hexosyltransferase activity"/>
    <property type="evidence" value="ECO:0007669"/>
    <property type="project" value="InterPro"/>
</dbReference>
<feature type="transmembrane region" description="Helical" evidence="8">
    <location>
        <begin position="132"/>
        <end position="153"/>
    </location>
</feature>
<dbReference type="PIRSF" id="PIRSF010361">
    <property type="entry name" value="UCP010361"/>
    <property type="match status" value="1"/>
</dbReference>
<keyword evidence="4 8" id="KW-0812">Transmembrane</keyword>
<name>E5XQB2_SEGRC</name>
<feature type="transmembrane region" description="Helical" evidence="8">
    <location>
        <begin position="239"/>
        <end position="266"/>
    </location>
</feature>
<evidence type="ECO:0008006" key="11">
    <source>
        <dbReference type="Google" id="ProtNLM"/>
    </source>
</evidence>
<sequence length="498" mass="53918">MTATPAIGPSAQVDDASLSGRVLPTWESGGFFQLSRWAGGPFGEHGTVGRQSFFTPLRVLLFLAVVGLILGFGSKTPCLEQHETKPGQFEVLWGDHNEYARACYTDIVPLYGSEGFDKGSVPYRDRRPDGHWMEYPVLLGSFQYAAAGAAHAWTAGAAHGVLPPLAPALVFFSVCALAIAAAWLAAVWASAKLAGDRIWDVWLVALSPVVFVQAFTNFDALGIAFLMCALLAWRKSRPLLTGLLVGVGAAIKLFPVLLFFPLLLVAWRERRLAAWGKALAAASATLLAVNLPVALWYPDGWAEFFTFNKERFAQEGSLIYVVFDYARVLLEHGSVGLLPAGKANLLSLGAFALCCAGIAVLGRRGSRAAPTLEQLTFLTVAAFLLTSKVWSSQYSLWLVPLAVLALPRVWALLSWMVLEALNWFMREWWFYQSFTNSGDPTAERLYLVLLVMRDGALIAICAALVQSLRRSGRARAEAEGAPSGLAASPELAEGPALV</sequence>
<dbReference type="InterPro" id="IPR016570">
    <property type="entry name" value="UCP010361"/>
</dbReference>
<protein>
    <recommendedName>
        <fullName evidence="11">DUF2029 domain-containing protein</fullName>
    </recommendedName>
</protein>
<gene>
    <name evidence="9" type="ORF">HMPREF9336_01684</name>
</gene>
<dbReference type="EMBL" id="ACZI02000002">
    <property type="protein sequence ID" value="EFV13474.1"/>
    <property type="molecule type" value="Genomic_DNA"/>
</dbReference>
<evidence type="ECO:0000256" key="2">
    <source>
        <dbReference type="ARBA" id="ARBA00022475"/>
    </source>
</evidence>
<dbReference type="Proteomes" id="UP000004816">
    <property type="component" value="Unassembled WGS sequence"/>
</dbReference>
<feature type="transmembrane region" description="Helical" evidence="8">
    <location>
        <begin position="397"/>
        <end position="425"/>
    </location>
</feature>
<evidence type="ECO:0000256" key="3">
    <source>
        <dbReference type="ARBA" id="ARBA00022679"/>
    </source>
</evidence>
<feature type="transmembrane region" description="Helical" evidence="8">
    <location>
        <begin position="201"/>
        <end position="233"/>
    </location>
</feature>
<proteinExistence type="inferred from homology"/>
<feature type="transmembrane region" description="Helical" evidence="8">
    <location>
        <begin position="165"/>
        <end position="189"/>
    </location>
</feature>
<dbReference type="OrthoDB" id="3348156at2"/>
<comment type="caution">
    <text evidence="9">The sequence shown here is derived from an EMBL/GenBank/DDBJ whole genome shotgun (WGS) entry which is preliminary data.</text>
</comment>